<feature type="region of interest" description="Disordered" evidence="1">
    <location>
        <begin position="47"/>
        <end position="83"/>
    </location>
</feature>
<feature type="region of interest" description="Disordered" evidence="1">
    <location>
        <begin position="136"/>
        <end position="164"/>
    </location>
</feature>
<dbReference type="Proteomes" id="UP001219525">
    <property type="component" value="Unassembled WGS sequence"/>
</dbReference>
<dbReference type="EMBL" id="JARJCW010000007">
    <property type="protein sequence ID" value="KAJ7222340.1"/>
    <property type="molecule type" value="Genomic_DNA"/>
</dbReference>
<sequence length="197" mass="21390">MNRDQKASMNETGMGNDKTAGPIQPVERFAIVGARVHAGICGPVLRQSQGGGRFASGGRTRPAPRITSSGEASQLLQRRGPHRFSIRRGRAPAWVRPLAVGSIVMRRGRPRASQRPEYDYSWQPLKAHRLSVREENGSVTCRRSPSLSPARGTDGSSCGQEREQLSACSGEAGFALLVGSAYPRRDGPQPYVVRGKR</sequence>
<comment type="caution">
    <text evidence="2">The sequence shown here is derived from an EMBL/GenBank/DDBJ whole genome shotgun (WGS) entry which is preliminary data.</text>
</comment>
<name>A0AAD7E030_9AGAR</name>
<evidence type="ECO:0000313" key="2">
    <source>
        <dbReference type="EMBL" id="KAJ7222340.1"/>
    </source>
</evidence>
<gene>
    <name evidence="2" type="ORF">GGX14DRAFT_388156</name>
</gene>
<protein>
    <submittedName>
        <fullName evidence="2">Uncharacterized protein</fullName>
    </submittedName>
</protein>
<feature type="compositionally biased region" description="Polar residues" evidence="1">
    <location>
        <begin position="137"/>
        <end position="147"/>
    </location>
</feature>
<accession>A0AAD7E030</accession>
<proteinExistence type="predicted"/>
<keyword evidence="3" id="KW-1185">Reference proteome</keyword>
<evidence type="ECO:0000313" key="3">
    <source>
        <dbReference type="Proteomes" id="UP001219525"/>
    </source>
</evidence>
<reference evidence="2" key="1">
    <citation type="submission" date="2023-03" db="EMBL/GenBank/DDBJ databases">
        <title>Massive genome expansion in bonnet fungi (Mycena s.s.) driven by repeated elements and novel gene families across ecological guilds.</title>
        <authorList>
            <consortium name="Lawrence Berkeley National Laboratory"/>
            <person name="Harder C.B."/>
            <person name="Miyauchi S."/>
            <person name="Viragh M."/>
            <person name="Kuo A."/>
            <person name="Thoen E."/>
            <person name="Andreopoulos B."/>
            <person name="Lu D."/>
            <person name="Skrede I."/>
            <person name="Drula E."/>
            <person name="Henrissat B."/>
            <person name="Morin E."/>
            <person name="Kohler A."/>
            <person name="Barry K."/>
            <person name="LaButti K."/>
            <person name="Morin E."/>
            <person name="Salamov A."/>
            <person name="Lipzen A."/>
            <person name="Mereny Z."/>
            <person name="Hegedus B."/>
            <person name="Baldrian P."/>
            <person name="Stursova M."/>
            <person name="Weitz H."/>
            <person name="Taylor A."/>
            <person name="Grigoriev I.V."/>
            <person name="Nagy L.G."/>
            <person name="Martin F."/>
            <person name="Kauserud H."/>
        </authorList>
    </citation>
    <scope>NUCLEOTIDE SEQUENCE</scope>
    <source>
        <strain evidence="2">9144</strain>
    </source>
</reference>
<organism evidence="2 3">
    <name type="scientific">Mycena pura</name>
    <dbReference type="NCBI Taxonomy" id="153505"/>
    <lineage>
        <taxon>Eukaryota</taxon>
        <taxon>Fungi</taxon>
        <taxon>Dikarya</taxon>
        <taxon>Basidiomycota</taxon>
        <taxon>Agaricomycotina</taxon>
        <taxon>Agaricomycetes</taxon>
        <taxon>Agaricomycetidae</taxon>
        <taxon>Agaricales</taxon>
        <taxon>Marasmiineae</taxon>
        <taxon>Mycenaceae</taxon>
        <taxon>Mycena</taxon>
    </lineage>
</organism>
<evidence type="ECO:0000256" key="1">
    <source>
        <dbReference type="SAM" id="MobiDB-lite"/>
    </source>
</evidence>
<feature type="compositionally biased region" description="Polar residues" evidence="1">
    <location>
        <begin position="66"/>
        <end position="76"/>
    </location>
</feature>
<feature type="region of interest" description="Disordered" evidence="1">
    <location>
        <begin position="1"/>
        <end position="22"/>
    </location>
</feature>
<dbReference type="AlphaFoldDB" id="A0AAD7E030"/>